<organism evidence="2">
    <name type="scientific">Ignisphaera aggregans</name>
    <dbReference type="NCBI Taxonomy" id="334771"/>
    <lineage>
        <taxon>Archaea</taxon>
        <taxon>Thermoproteota</taxon>
        <taxon>Thermoprotei</taxon>
        <taxon>Desulfurococcales</taxon>
        <taxon>Desulfurococcaceae</taxon>
        <taxon>Ignisphaera</taxon>
    </lineage>
</organism>
<keyword evidence="1" id="KW-0472">Membrane</keyword>
<evidence type="ECO:0000256" key="1">
    <source>
        <dbReference type="SAM" id="Phobius"/>
    </source>
</evidence>
<protein>
    <recommendedName>
        <fullName evidence="3">WD40 repeat domain-containing protein</fullName>
    </recommendedName>
</protein>
<dbReference type="SUPFAM" id="SSF75011">
    <property type="entry name" value="3-carboxy-cis,cis-mucoante lactonizing enzyme"/>
    <property type="match status" value="1"/>
</dbReference>
<accession>A0A7C4D2F6</accession>
<dbReference type="InterPro" id="IPR015915">
    <property type="entry name" value="Kelch-typ_b-propeller"/>
</dbReference>
<dbReference type="AlphaFoldDB" id="A0A7C4D2F6"/>
<keyword evidence="1" id="KW-0812">Transmembrane</keyword>
<evidence type="ECO:0008006" key="3">
    <source>
        <dbReference type="Google" id="ProtNLM"/>
    </source>
</evidence>
<feature type="transmembrane region" description="Helical" evidence="1">
    <location>
        <begin position="420"/>
        <end position="440"/>
    </location>
</feature>
<keyword evidence="1" id="KW-1133">Transmembrane helix</keyword>
<dbReference type="EMBL" id="DTCA01000008">
    <property type="protein sequence ID" value="HGM06819.1"/>
    <property type="molecule type" value="Genomic_DNA"/>
</dbReference>
<evidence type="ECO:0000313" key="2">
    <source>
        <dbReference type="EMBL" id="HGM06819.1"/>
    </source>
</evidence>
<comment type="caution">
    <text evidence="2">The sequence shown here is derived from an EMBL/GenBank/DDBJ whole genome shotgun (WGS) entry which is preliminary data.</text>
</comment>
<sequence>MNSKINILSIVVVIIVLVSLVTTLVSADRDAMYSIDVEMVRRLKILPGDDKPYCVAERDRFIYVAGIGDNGDVAYVFKMDKDRGYIQKVWNMGRKGCPIELHDCGFIGDKLYVIGIDCQDSRDTSWMFLVFNENLTLLLNVRENPTPKEDWVHAFTSDGEYIYAVGAVNGTGGYKTVMVWQWRVEKRRLWDLRLVSSYTSREIYGGRPFDIEINPITNHLWIVGTNRKPYDKIFMWSIMILDKDLKPVKEYTLLEELQGQALTICFDKHGYAYIGGDDAVIKMDIDGNIVDIRRYTNMTFSKSLCINDLIFMVGDVLKQNRTRHQIAVLMDTNLNILSIKDLHDPTNATSSYFDIGSLAFDGRYIYVAGHEEVIRLENRFGWVIYKLSLKRDGEIITSTPKTISPVVPLNASQFAQISDILKYITLPIVIIALAVGFIVLRYKKTKNRSKTMKKHK</sequence>
<reference evidence="2" key="1">
    <citation type="journal article" date="2020" name="mSystems">
        <title>Genome- and Community-Level Interaction Insights into Carbon Utilization and Element Cycling Functions of Hydrothermarchaeota in Hydrothermal Sediment.</title>
        <authorList>
            <person name="Zhou Z."/>
            <person name="Liu Y."/>
            <person name="Xu W."/>
            <person name="Pan J."/>
            <person name="Luo Z.H."/>
            <person name="Li M."/>
        </authorList>
    </citation>
    <scope>NUCLEOTIDE SEQUENCE [LARGE SCALE GENOMIC DNA]</scope>
    <source>
        <strain evidence="2">SpSt-658</strain>
    </source>
</reference>
<proteinExistence type="predicted"/>
<dbReference type="Gene3D" id="2.120.10.80">
    <property type="entry name" value="Kelch-type beta propeller"/>
    <property type="match status" value="1"/>
</dbReference>
<gene>
    <name evidence="2" type="ORF">ENU31_00205</name>
</gene>
<name>A0A7C4D2F6_9CREN</name>